<dbReference type="PROSITE" id="PS50885">
    <property type="entry name" value="HAMP"/>
    <property type="match status" value="1"/>
</dbReference>
<dbReference type="RefSeq" id="WP_179354987.1">
    <property type="nucleotide sequence ID" value="NZ_CP058627.1"/>
</dbReference>
<evidence type="ECO:0000256" key="6">
    <source>
        <dbReference type="ARBA" id="ARBA00022692"/>
    </source>
</evidence>
<keyword evidence="7 14" id="KW-0418">Kinase</keyword>
<evidence type="ECO:0000259" key="12">
    <source>
        <dbReference type="PROSITE" id="PS50109"/>
    </source>
</evidence>
<organism evidence="14 15">
    <name type="scientific">Chitinibacter bivalviorum</name>
    <dbReference type="NCBI Taxonomy" id="2739434"/>
    <lineage>
        <taxon>Bacteria</taxon>
        <taxon>Pseudomonadati</taxon>
        <taxon>Pseudomonadota</taxon>
        <taxon>Betaproteobacteria</taxon>
        <taxon>Neisseriales</taxon>
        <taxon>Chitinibacteraceae</taxon>
        <taxon>Chitinibacter</taxon>
    </lineage>
</organism>
<evidence type="ECO:0000256" key="1">
    <source>
        <dbReference type="ARBA" id="ARBA00000085"/>
    </source>
</evidence>
<keyword evidence="8 11" id="KW-1133">Transmembrane helix</keyword>
<keyword evidence="9" id="KW-0902">Two-component regulatory system</keyword>
<evidence type="ECO:0000256" key="2">
    <source>
        <dbReference type="ARBA" id="ARBA00004370"/>
    </source>
</evidence>
<dbReference type="AlphaFoldDB" id="A0A7H9BJC0"/>
<dbReference type="GO" id="GO:0005886">
    <property type="term" value="C:plasma membrane"/>
    <property type="evidence" value="ECO:0007669"/>
    <property type="project" value="TreeGrafter"/>
</dbReference>
<dbReference type="PROSITE" id="PS50109">
    <property type="entry name" value="HIS_KIN"/>
    <property type="match status" value="1"/>
</dbReference>
<dbReference type="Gene3D" id="6.10.340.10">
    <property type="match status" value="1"/>
</dbReference>
<feature type="domain" description="HAMP" evidence="13">
    <location>
        <begin position="179"/>
        <end position="232"/>
    </location>
</feature>
<name>A0A7H9BJC0_9NEIS</name>
<evidence type="ECO:0000256" key="9">
    <source>
        <dbReference type="ARBA" id="ARBA00023012"/>
    </source>
</evidence>
<evidence type="ECO:0000256" key="7">
    <source>
        <dbReference type="ARBA" id="ARBA00022777"/>
    </source>
</evidence>
<keyword evidence="10 11" id="KW-0472">Membrane</keyword>
<evidence type="ECO:0000256" key="5">
    <source>
        <dbReference type="ARBA" id="ARBA00022679"/>
    </source>
</evidence>
<evidence type="ECO:0000313" key="15">
    <source>
        <dbReference type="Proteomes" id="UP000509597"/>
    </source>
</evidence>
<evidence type="ECO:0000256" key="4">
    <source>
        <dbReference type="ARBA" id="ARBA00022553"/>
    </source>
</evidence>
<dbReference type="PANTHER" id="PTHR45436:SF8">
    <property type="entry name" value="HISTIDINE KINASE"/>
    <property type="match status" value="1"/>
</dbReference>
<protein>
    <recommendedName>
        <fullName evidence="3">histidine kinase</fullName>
        <ecNumber evidence="3">2.7.13.3</ecNumber>
    </recommendedName>
</protein>
<dbReference type="InterPro" id="IPR036097">
    <property type="entry name" value="HisK_dim/P_sf"/>
</dbReference>
<dbReference type="InterPro" id="IPR005467">
    <property type="entry name" value="His_kinase_dom"/>
</dbReference>
<dbReference type="Gene3D" id="3.30.565.10">
    <property type="entry name" value="Histidine kinase-like ATPase, C-terminal domain"/>
    <property type="match status" value="1"/>
</dbReference>
<sequence length="441" mass="49083">MTRSWHTMVRSPFTRWAIIMPLLMCIVVTIFGVLAFRETQRALINEFQTALREEVLNLELLYREEGFTALKKSIDRRAHQDETQRVYLLTNARGEYIAGNLKIWPRNVPIRDDAEATFIDPTTGEKVAAEVILLYGDNQLLVGRRAIHEQVARHLIQNYLWLCALMLFSATAAGLLFSRAIQKRLAAIHHTANTIRLGHQQSRIALAGSNDEIDGVIVELNALLDQQEKLLTYARQSSSAIAHDLRQPLSLLRGKLLEIGTEPQQDVLVKQEALAQLDQILAMFSAILRLGRLESGAQALQLETIDLKVLAEDVVELYQPLIEDAGHTLTLSGEHCIIAIDRELIFAALCNLIENANRYGQSQIDVLISPQAITVRDYGQGVAQSDLDRLSEPFFKAESSRNSAGHGLGLALVKAIAELHGGHLILRNAEPGFMATLQLAS</sequence>
<evidence type="ECO:0000313" key="14">
    <source>
        <dbReference type="EMBL" id="QLG88472.1"/>
    </source>
</evidence>
<comment type="catalytic activity">
    <reaction evidence="1">
        <text>ATP + protein L-histidine = ADP + protein N-phospho-L-histidine.</text>
        <dbReference type="EC" id="2.7.13.3"/>
    </reaction>
</comment>
<dbReference type="SUPFAM" id="SSF47384">
    <property type="entry name" value="Homodimeric domain of signal transducing histidine kinase"/>
    <property type="match status" value="1"/>
</dbReference>
<evidence type="ECO:0000256" key="11">
    <source>
        <dbReference type="SAM" id="Phobius"/>
    </source>
</evidence>
<dbReference type="GO" id="GO:0000155">
    <property type="term" value="F:phosphorelay sensor kinase activity"/>
    <property type="evidence" value="ECO:0007669"/>
    <property type="project" value="InterPro"/>
</dbReference>
<evidence type="ECO:0000256" key="10">
    <source>
        <dbReference type="ARBA" id="ARBA00023136"/>
    </source>
</evidence>
<feature type="transmembrane region" description="Helical" evidence="11">
    <location>
        <begin position="16"/>
        <end position="36"/>
    </location>
</feature>
<feature type="transmembrane region" description="Helical" evidence="11">
    <location>
        <begin position="159"/>
        <end position="177"/>
    </location>
</feature>
<dbReference type="EMBL" id="CP058627">
    <property type="protein sequence ID" value="QLG88472.1"/>
    <property type="molecule type" value="Genomic_DNA"/>
</dbReference>
<keyword evidence="4" id="KW-0597">Phosphoprotein</keyword>
<dbReference type="PRINTS" id="PR00344">
    <property type="entry name" value="BCTRLSENSOR"/>
</dbReference>
<evidence type="ECO:0000259" key="13">
    <source>
        <dbReference type="PROSITE" id="PS50885"/>
    </source>
</evidence>
<evidence type="ECO:0000256" key="8">
    <source>
        <dbReference type="ARBA" id="ARBA00022989"/>
    </source>
</evidence>
<dbReference type="InterPro" id="IPR003660">
    <property type="entry name" value="HAMP_dom"/>
</dbReference>
<accession>A0A7H9BJC0</accession>
<comment type="subcellular location">
    <subcellularLocation>
        <location evidence="2">Membrane</location>
    </subcellularLocation>
</comment>
<dbReference type="InterPro" id="IPR036890">
    <property type="entry name" value="HATPase_C_sf"/>
</dbReference>
<evidence type="ECO:0000256" key="3">
    <source>
        <dbReference type="ARBA" id="ARBA00012438"/>
    </source>
</evidence>
<dbReference type="InterPro" id="IPR050428">
    <property type="entry name" value="TCS_sensor_his_kinase"/>
</dbReference>
<dbReference type="SMART" id="SM00387">
    <property type="entry name" value="HATPase_c"/>
    <property type="match status" value="1"/>
</dbReference>
<dbReference type="KEGG" id="chiz:HQ393_09550"/>
<keyword evidence="15" id="KW-1185">Reference proteome</keyword>
<dbReference type="PANTHER" id="PTHR45436">
    <property type="entry name" value="SENSOR HISTIDINE KINASE YKOH"/>
    <property type="match status" value="1"/>
</dbReference>
<dbReference type="Pfam" id="PF02518">
    <property type="entry name" value="HATPase_c"/>
    <property type="match status" value="1"/>
</dbReference>
<keyword evidence="6 11" id="KW-0812">Transmembrane</keyword>
<dbReference type="EC" id="2.7.13.3" evidence="3"/>
<feature type="domain" description="Histidine kinase" evidence="12">
    <location>
        <begin position="240"/>
        <end position="441"/>
    </location>
</feature>
<proteinExistence type="predicted"/>
<dbReference type="Proteomes" id="UP000509597">
    <property type="component" value="Chromosome"/>
</dbReference>
<keyword evidence="5" id="KW-0808">Transferase</keyword>
<gene>
    <name evidence="14" type="ORF">HQ393_09550</name>
</gene>
<reference evidence="14 15" key="1">
    <citation type="submission" date="2020-07" db="EMBL/GenBank/DDBJ databases">
        <title>Complete genome sequence of Chitinibacter sp. 2T18.</title>
        <authorList>
            <person name="Bae J.-W."/>
            <person name="Choi J.-W."/>
        </authorList>
    </citation>
    <scope>NUCLEOTIDE SEQUENCE [LARGE SCALE GENOMIC DNA]</scope>
    <source>
        <strain evidence="14 15">2T18</strain>
    </source>
</reference>
<dbReference type="InterPro" id="IPR003594">
    <property type="entry name" value="HATPase_dom"/>
</dbReference>
<dbReference type="InterPro" id="IPR004358">
    <property type="entry name" value="Sig_transdc_His_kin-like_C"/>
</dbReference>
<dbReference type="SUPFAM" id="SSF55874">
    <property type="entry name" value="ATPase domain of HSP90 chaperone/DNA topoisomerase II/histidine kinase"/>
    <property type="match status" value="1"/>
</dbReference>